<sequence>MNTSKESIESKIKEFNNLFSKEVKKLDMFYKGTKDKVEVLLGATQTIIEDVYSFNKDYAGVLREKKEADSQVFSKIEHSLTRFQESLSKFDFTSKDLIFHDQISSMVSSVESWFKIGLSRILDLVLCLLTNAPRPVTNIS</sequence>
<dbReference type="Proteomes" id="UP001177003">
    <property type="component" value="Chromosome 4"/>
</dbReference>
<evidence type="ECO:0000313" key="2">
    <source>
        <dbReference type="Proteomes" id="UP001177003"/>
    </source>
</evidence>
<dbReference type="EMBL" id="OX465080">
    <property type="protein sequence ID" value="CAI9282172.1"/>
    <property type="molecule type" value="Genomic_DNA"/>
</dbReference>
<name>A0AA35YYH5_LACSI</name>
<organism evidence="1 2">
    <name type="scientific">Lactuca saligna</name>
    <name type="common">Willowleaf lettuce</name>
    <dbReference type="NCBI Taxonomy" id="75948"/>
    <lineage>
        <taxon>Eukaryota</taxon>
        <taxon>Viridiplantae</taxon>
        <taxon>Streptophyta</taxon>
        <taxon>Embryophyta</taxon>
        <taxon>Tracheophyta</taxon>
        <taxon>Spermatophyta</taxon>
        <taxon>Magnoliopsida</taxon>
        <taxon>eudicotyledons</taxon>
        <taxon>Gunneridae</taxon>
        <taxon>Pentapetalae</taxon>
        <taxon>asterids</taxon>
        <taxon>campanulids</taxon>
        <taxon>Asterales</taxon>
        <taxon>Asteraceae</taxon>
        <taxon>Cichorioideae</taxon>
        <taxon>Cichorieae</taxon>
        <taxon>Lactucinae</taxon>
        <taxon>Lactuca</taxon>
    </lineage>
</organism>
<gene>
    <name evidence="1" type="ORF">LSALG_LOCUS21824</name>
</gene>
<dbReference type="AlphaFoldDB" id="A0AA35YYH5"/>
<evidence type="ECO:0000313" key="1">
    <source>
        <dbReference type="EMBL" id="CAI9282172.1"/>
    </source>
</evidence>
<protein>
    <submittedName>
        <fullName evidence="1">Uncharacterized protein</fullName>
    </submittedName>
</protein>
<keyword evidence="2" id="KW-1185">Reference proteome</keyword>
<reference evidence="1" key="1">
    <citation type="submission" date="2023-04" db="EMBL/GenBank/DDBJ databases">
        <authorList>
            <person name="Vijverberg K."/>
            <person name="Xiong W."/>
            <person name="Schranz E."/>
        </authorList>
    </citation>
    <scope>NUCLEOTIDE SEQUENCE</scope>
</reference>
<accession>A0AA35YYH5</accession>
<proteinExistence type="predicted"/>